<comment type="caution">
    <text evidence="1">The sequence shown here is derived from an EMBL/GenBank/DDBJ whole genome shotgun (WGS) entry which is preliminary data.</text>
</comment>
<name>A0A9X4SPR6_9PAST</name>
<accession>A0A9X4SPR6</accession>
<evidence type="ECO:0000313" key="1">
    <source>
        <dbReference type="EMBL" id="MDG6894401.1"/>
    </source>
</evidence>
<dbReference type="AlphaFoldDB" id="A0A9X4SPR6"/>
<gene>
    <name evidence="1" type="ORF">A6A20_01855</name>
</gene>
<keyword evidence="2" id="KW-1185">Reference proteome</keyword>
<dbReference type="EMBL" id="LWID01000001">
    <property type="protein sequence ID" value="MDG6894401.1"/>
    <property type="molecule type" value="Genomic_DNA"/>
</dbReference>
<organism evidence="1 2">
    <name type="scientific">Volucribacter amazonae</name>
    <dbReference type="NCBI Taxonomy" id="256731"/>
    <lineage>
        <taxon>Bacteria</taxon>
        <taxon>Pseudomonadati</taxon>
        <taxon>Pseudomonadota</taxon>
        <taxon>Gammaproteobacteria</taxon>
        <taxon>Pasteurellales</taxon>
        <taxon>Pasteurellaceae</taxon>
        <taxon>Volucribacter</taxon>
    </lineage>
</organism>
<sequence length="309" mass="36752">MKKFCQHLLDKIEDLQPDYFRFDEVVYSAMELLKEKEHIDVMETVKYLTVFFIEYVENDCFNEICNKFREKIKNNPSKEKYFFNKAYLSGELKDGDYPYDLGKVCNYLNMLNPDDWIDNYEWLEKFITENNLIDKPVTNIELGNVVNIKSYELMALLALYYVSEVIETNNIDIQFSEYNNRSSCGYGSAFGSFKEFYLYRLSLATRDVISAFRAIHIAQNWKDYIDNSKINEDIAKKVLTANARKGGQKRHEKSNRIKEKIIAQWREYETRERERGRIPSKNQFAKKMTEIFKVSEATIRKNWLQKLSP</sequence>
<evidence type="ECO:0000313" key="2">
    <source>
        <dbReference type="Proteomes" id="UP001155500"/>
    </source>
</evidence>
<reference evidence="1" key="1">
    <citation type="submission" date="2016-03" db="EMBL/GenBank/DDBJ databases">
        <title>Co-evolution between Pasteurellaceae and their hosts.</title>
        <authorList>
            <person name="Hansen M.J."/>
            <person name="Bojesen A.M."/>
            <person name="Planet P."/>
        </authorList>
    </citation>
    <scope>NUCLEOTIDE SEQUENCE</scope>
    <source>
        <strain evidence="1">146/S8/89</strain>
    </source>
</reference>
<protein>
    <submittedName>
        <fullName evidence="1">Uncharacterized protein</fullName>
    </submittedName>
</protein>
<dbReference type="Proteomes" id="UP001155500">
    <property type="component" value="Unassembled WGS sequence"/>
</dbReference>
<dbReference type="RefSeq" id="WP_279571881.1">
    <property type="nucleotide sequence ID" value="NZ_LWID01000001.1"/>
</dbReference>
<proteinExistence type="predicted"/>